<dbReference type="PROSITE" id="PS51257">
    <property type="entry name" value="PROKAR_LIPOPROTEIN"/>
    <property type="match status" value="1"/>
</dbReference>
<dbReference type="AlphaFoldDB" id="A0A3B0T322"/>
<sequence length="105" mass="11630">MKEIMKYIFISITLLFIGCNSEIKKPEKVEKLYTYNIDDKLKELGIELTEPKLPKGVNIVLTVQSNNLIYLSGNGPILPNGDRITGKVGSDLSIEQGYAAARQTA</sequence>
<reference evidence="1" key="1">
    <citation type="submission" date="2018-06" db="EMBL/GenBank/DDBJ databases">
        <authorList>
            <person name="Zhirakovskaya E."/>
        </authorList>
    </citation>
    <scope>NUCLEOTIDE SEQUENCE</scope>
</reference>
<dbReference type="EMBL" id="UOEN01000123">
    <property type="protein sequence ID" value="VAW12735.1"/>
    <property type="molecule type" value="Genomic_DNA"/>
</dbReference>
<feature type="non-terminal residue" evidence="1">
    <location>
        <position position="105"/>
    </location>
</feature>
<protein>
    <submittedName>
        <fullName evidence="1">Uncharacterized protein</fullName>
    </submittedName>
</protein>
<dbReference type="PANTHER" id="PTHR43760">
    <property type="entry name" value="ENDORIBONUCLEASE-RELATED"/>
    <property type="match status" value="1"/>
</dbReference>
<proteinExistence type="predicted"/>
<gene>
    <name evidence="1" type="ORF">MNBD_BACTEROID05-1022</name>
</gene>
<name>A0A3B0T322_9ZZZZ</name>
<dbReference type="PANTHER" id="PTHR43760:SF1">
    <property type="entry name" value="ENDORIBONUCLEASE L-PSP_CHORISMATE MUTASE-LIKE DOMAIN-CONTAINING PROTEIN"/>
    <property type="match status" value="1"/>
</dbReference>
<dbReference type="InterPro" id="IPR035959">
    <property type="entry name" value="RutC-like_sf"/>
</dbReference>
<dbReference type="SUPFAM" id="SSF55298">
    <property type="entry name" value="YjgF-like"/>
    <property type="match status" value="1"/>
</dbReference>
<dbReference type="InterPro" id="IPR013813">
    <property type="entry name" value="Endoribo_LPSP/chorism_mut-like"/>
</dbReference>
<evidence type="ECO:0000313" key="1">
    <source>
        <dbReference type="EMBL" id="VAW12735.1"/>
    </source>
</evidence>
<accession>A0A3B0T322</accession>
<dbReference type="CDD" id="cd02199">
    <property type="entry name" value="YjgF_YER057c_UK114_like_1"/>
    <property type="match status" value="1"/>
</dbReference>
<dbReference type="Gene3D" id="3.30.1330.40">
    <property type="entry name" value="RutC-like"/>
    <property type="match status" value="1"/>
</dbReference>
<organism evidence="1">
    <name type="scientific">hydrothermal vent metagenome</name>
    <dbReference type="NCBI Taxonomy" id="652676"/>
    <lineage>
        <taxon>unclassified sequences</taxon>
        <taxon>metagenomes</taxon>
        <taxon>ecological metagenomes</taxon>
    </lineage>
</organism>